<feature type="domain" description="PurM-like C-terminal" evidence="4">
    <location>
        <begin position="243"/>
        <end position="398"/>
    </location>
</feature>
<name>A0A6B1DV20_9CHLR</name>
<comment type="caution">
    <text evidence="5">The sequence shown here is derived from an EMBL/GenBank/DDBJ whole genome shotgun (WGS) entry which is preliminary data.</text>
</comment>
<dbReference type="CDD" id="cd06061">
    <property type="entry name" value="PurM-like1"/>
    <property type="match status" value="1"/>
</dbReference>
<dbReference type="GO" id="GO:0051604">
    <property type="term" value="P:protein maturation"/>
    <property type="evidence" value="ECO:0007669"/>
    <property type="project" value="TreeGrafter"/>
</dbReference>
<gene>
    <name evidence="5" type="ORF">F4Y08_15280</name>
</gene>
<evidence type="ECO:0008006" key="6">
    <source>
        <dbReference type="Google" id="ProtNLM"/>
    </source>
</evidence>
<dbReference type="EMBL" id="VXPY01000106">
    <property type="protein sequence ID" value="MYD91670.1"/>
    <property type="molecule type" value="Genomic_DNA"/>
</dbReference>
<reference evidence="5" key="1">
    <citation type="submission" date="2019-09" db="EMBL/GenBank/DDBJ databases">
        <title>Characterisation of the sponge microbiome using genome-centric metagenomics.</title>
        <authorList>
            <person name="Engelberts J.P."/>
            <person name="Robbins S.J."/>
            <person name="De Goeij J.M."/>
            <person name="Aranda M."/>
            <person name="Bell S.C."/>
            <person name="Webster N.S."/>
        </authorList>
    </citation>
    <scope>NUCLEOTIDE SEQUENCE</scope>
    <source>
        <strain evidence="5">SB0662_bin_9</strain>
    </source>
</reference>
<sequence length="427" mass="44782">MSRCRTDGIAGRSVGSQAGSSPNSVRIRRRRLPTLSPRLHPVAAGRNRGSHERSSDPECDPSLWSDDLLGLHDPLKASDPVVPVDAASSRVLPPGKLAPERLARVLNLLPASDPALLVGPGQGEDAAVLAWRGSELLVATSDPITFTTDDIGLYALTVGLNDLAVCGAEPRWFLPTVLLPAGQATVPETEHMFQQLGEACTAAGISVVGGHTEVTDAVRRTVISGTMLGTVDRKHLVATAGAQPGDILLLAGWCPVEAVSILARTMHRPLLDQGWTPAELDDASQCLYEPGISIREPALAAARSGLATAMHDPTEGGVATAMHELAAASNTGLEVDLDRIPIPTFAARICRDCGLDPLGCIASGSLLCTCRPGDADALKDAWRDLGWPSVQVGRVTSPEAGLVARHRGRPVPLPQFAADELTRLPAA</sequence>
<feature type="region of interest" description="Disordered" evidence="2">
    <location>
        <begin position="1"/>
        <end position="61"/>
    </location>
</feature>
<evidence type="ECO:0000313" key="5">
    <source>
        <dbReference type="EMBL" id="MYD91670.1"/>
    </source>
</evidence>
<dbReference type="Gene3D" id="3.30.1330.10">
    <property type="entry name" value="PurM-like, N-terminal domain"/>
    <property type="match status" value="1"/>
</dbReference>
<dbReference type="InterPro" id="IPR036921">
    <property type="entry name" value="PurM-like_N_sf"/>
</dbReference>
<feature type="domain" description="PurM-like N-terminal" evidence="3">
    <location>
        <begin position="123"/>
        <end position="231"/>
    </location>
</feature>
<dbReference type="SUPFAM" id="SSF55326">
    <property type="entry name" value="PurM N-terminal domain-like"/>
    <property type="match status" value="1"/>
</dbReference>
<evidence type="ECO:0000256" key="2">
    <source>
        <dbReference type="SAM" id="MobiDB-lite"/>
    </source>
</evidence>
<dbReference type="PANTHER" id="PTHR30303:SF4">
    <property type="entry name" value="HYDROGENASE EXPRESSION_FORMATION PROTEIN HYPE"/>
    <property type="match status" value="1"/>
</dbReference>
<evidence type="ECO:0000259" key="3">
    <source>
        <dbReference type="Pfam" id="PF00586"/>
    </source>
</evidence>
<dbReference type="InterPro" id="IPR016188">
    <property type="entry name" value="PurM-like_N"/>
</dbReference>
<protein>
    <recommendedName>
        <fullName evidence="6">Hydrogenase expression protein</fullName>
    </recommendedName>
</protein>
<dbReference type="PANTHER" id="PTHR30303">
    <property type="entry name" value="HYDROGENASE ISOENZYMES FORMATION PROTEIN HYPE"/>
    <property type="match status" value="1"/>
</dbReference>
<dbReference type="AlphaFoldDB" id="A0A6B1DV20"/>
<organism evidence="5">
    <name type="scientific">Caldilineaceae bacterium SB0662_bin_9</name>
    <dbReference type="NCBI Taxonomy" id="2605258"/>
    <lineage>
        <taxon>Bacteria</taxon>
        <taxon>Bacillati</taxon>
        <taxon>Chloroflexota</taxon>
        <taxon>Caldilineae</taxon>
        <taxon>Caldilineales</taxon>
        <taxon>Caldilineaceae</taxon>
    </lineage>
</organism>
<dbReference type="Gene3D" id="3.90.650.10">
    <property type="entry name" value="PurM-like C-terminal domain"/>
    <property type="match status" value="1"/>
</dbReference>
<evidence type="ECO:0000259" key="4">
    <source>
        <dbReference type="Pfam" id="PF02769"/>
    </source>
</evidence>
<dbReference type="InterPro" id="IPR036676">
    <property type="entry name" value="PurM-like_C_sf"/>
</dbReference>
<dbReference type="InterPro" id="IPR011854">
    <property type="entry name" value="HypE"/>
</dbReference>
<evidence type="ECO:0000256" key="1">
    <source>
        <dbReference type="ARBA" id="ARBA00006243"/>
    </source>
</evidence>
<accession>A0A6B1DV20</accession>
<feature type="compositionally biased region" description="Polar residues" evidence="2">
    <location>
        <begin position="14"/>
        <end position="24"/>
    </location>
</feature>
<dbReference type="InterPro" id="IPR010918">
    <property type="entry name" value="PurM-like_C_dom"/>
</dbReference>
<dbReference type="Pfam" id="PF02769">
    <property type="entry name" value="AIRS_C"/>
    <property type="match status" value="1"/>
</dbReference>
<dbReference type="Pfam" id="PF00586">
    <property type="entry name" value="AIRS"/>
    <property type="match status" value="1"/>
</dbReference>
<proteinExistence type="inferred from homology"/>
<comment type="similarity">
    <text evidence="1">Belongs to the HypE family.</text>
</comment>
<dbReference type="SUPFAM" id="SSF56042">
    <property type="entry name" value="PurM C-terminal domain-like"/>
    <property type="match status" value="1"/>
</dbReference>